<organism evidence="1 2">
    <name type="scientific">Streptomyces taklimakanensis</name>
    <dbReference type="NCBI Taxonomy" id="2569853"/>
    <lineage>
        <taxon>Bacteria</taxon>
        <taxon>Bacillati</taxon>
        <taxon>Actinomycetota</taxon>
        <taxon>Actinomycetes</taxon>
        <taxon>Kitasatosporales</taxon>
        <taxon>Streptomycetaceae</taxon>
        <taxon>Streptomyces</taxon>
    </lineage>
</organism>
<proteinExistence type="predicted"/>
<evidence type="ECO:0000313" key="2">
    <source>
        <dbReference type="Proteomes" id="UP000473014"/>
    </source>
</evidence>
<reference evidence="1 2" key="1">
    <citation type="submission" date="2019-11" db="EMBL/GenBank/DDBJ databases">
        <authorList>
            <person name="Yuan L."/>
        </authorList>
    </citation>
    <scope>NUCLEOTIDE SEQUENCE [LARGE SCALE GENOMIC DNA]</scope>
    <source>
        <strain evidence="1 2">TRM43335</strain>
    </source>
</reference>
<accession>A0A6G2B6E8</accession>
<sequence length="48" mass="5044">MLLGDLVATLKTPEGSRFSELGLVEEHGADLDVAALWAALGEVPRTPP</sequence>
<comment type="caution">
    <text evidence="1">The sequence shown here is derived from an EMBL/GenBank/DDBJ whole genome shotgun (WGS) entry which is preliminary data.</text>
</comment>
<evidence type="ECO:0000313" key="1">
    <source>
        <dbReference type="EMBL" id="MTE17820.1"/>
    </source>
</evidence>
<name>A0A6G2B6E8_9ACTN</name>
<dbReference type="Proteomes" id="UP000473014">
    <property type="component" value="Unassembled WGS sequence"/>
</dbReference>
<gene>
    <name evidence="1" type="ORF">F0L17_01455</name>
</gene>
<dbReference type="RefSeq" id="WP_155069395.1">
    <property type="nucleotide sequence ID" value="NZ_WIXO01000001.1"/>
</dbReference>
<dbReference type="AlphaFoldDB" id="A0A6G2B6E8"/>
<protein>
    <submittedName>
        <fullName evidence="1">Uncharacterized protein</fullName>
    </submittedName>
</protein>
<keyword evidence="2" id="KW-1185">Reference proteome</keyword>
<dbReference type="EMBL" id="WIXO01000001">
    <property type="protein sequence ID" value="MTE17820.1"/>
    <property type="molecule type" value="Genomic_DNA"/>
</dbReference>